<keyword evidence="2" id="KW-0732">Signal</keyword>
<sequence>MNMKPLFLGVILATSYAHAASSEVSAKPTANTSASAVVTSNTTTSQEGKTQPGVPPTSTAVPVKQNAPADKKSEPHKKAATSEKNKDALNVAPTEKAGATEKAVTKEKANKQGTPAVVEKEKGHAEKKADQKSVVPPTAIESKTERKAP</sequence>
<dbReference type="AlphaFoldDB" id="A0A375AA94"/>
<protein>
    <recommendedName>
        <fullName evidence="5">Acid shock protein</fullName>
    </recommendedName>
</protein>
<dbReference type="KEGG" id="daq:DAQ1742_01566"/>
<feature type="compositionally biased region" description="Basic and acidic residues" evidence="1">
    <location>
        <begin position="118"/>
        <end position="131"/>
    </location>
</feature>
<name>A0A375AA94_9GAMM</name>
<feature type="compositionally biased region" description="Basic and acidic residues" evidence="1">
    <location>
        <begin position="69"/>
        <end position="87"/>
    </location>
</feature>
<reference evidence="3 4" key="1">
    <citation type="submission" date="2016-09" db="EMBL/GenBank/DDBJ databases">
        <authorList>
            <person name="Reverchon S."/>
            <person name="Nasser W."/>
            <person name="Leonard S."/>
            <person name="Brochier C."/>
            <person name="Duprey A."/>
        </authorList>
    </citation>
    <scope>NUCLEOTIDE SEQUENCE [LARGE SCALE GENOMIC DNA]</scope>
    <source>
        <strain evidence="3 4">174/2</strain>
    </source>
</reference>
<feature type="compositionally biased region" description="Low complexity" evidence="1">
    <location>
        <begin position="29"/>
        <end position="45"/>
    </location>
</feature>
<evidence type="ECO:0000256" key="2">
    <source>
        <dbReference type="SAM" id="SignalP"/>
    </source>
</evidence>
<evidence type="ECO:0000313" key="4">
    <source>
        <dbReference type="Proteomes" id="UP000294820"/>
    </source>
</evidence>
<dbReference type="EMBL" id="LT615367">
    <property type="protein sequence ID" value="SLM62529.1"/>
    <property type="molecule type" value="Genomic_DNA"/>
</dbReference>
<gene>
    <name evidence="3" type="ORF">DAQ1742_01566</name>
</gene>
<evidence type="ECO:0008006" key="5">
    <source>
        <dbReference type="Google" id="ProtNLM"/>
    </source>
</evidence>
<dbReference type="RefSeq" id="WP_035342796.1">
    <property type="nucleotide sequence ID" value="NZ_LT615367.1"/>
</dbReference>
<dbReference type="Proteomes" id="UP000294820">
    <property type="component" value="Chromosome 1"/>
</dbReference>
<accession>A0A375AA94</accession>
<feature type="signal peptide" evidence="2">
    <location>
        <begin position="1"/>
        <end position="19"/>
    </location>
</feature>
<keyword evidence="4" id="KW-1185">Reference proteome</keyword>
<feature type="region of interest" description="Disordered" evidence="1">
    <location>
        <begin position="23"/>
        <end position="149"/>
    </location>
</feature>
<feature type="chain" id="PRO_5016936259" description="Acid shock protein" evidence="2">
    <location>
        <begin position="20"/>
        <end position="149"/>
    </location>
</feature>
<organism evidence="3 4">
    <name type="scientific">Dickeya aquatica</name>
    <dbReference type="NCBI Taxonomy" id="1401087"/>
    <lineage>
        <taxon>Bacteria</taxon>
        <taxon>Pseudomonadati</taxon>
        <taxon>Pseudomonadota</taxon>
        <taxon>Gammaproteobacteria</taxon>
        <taxon>Enterobacterales</taxon>
        <taxon>Pectobacteriaceae</taxon>
        <taxon>Dickeya</taxon>
    </lineage>
</organism>
<proteinExistence type="predicted"/>
<evidence type="ECO:0000256" key="1">
    <source>
        <dbReference type="SAM" id="MobiDB-lite"/>
    </source>
</evidence>
<evidence type="ECO:0000313" key="3">
    <source>
        <dbReference type="EMBL" id="SLM62529.1"/>
    </source>
</evidence>